<dbReference type="EMBL" id="CAEZZR010000035">
    <property type="protein sequence ID" value="CAB4770282.1"/>
    <property type="molecule type" value="Genomic_DNA"/>
</dbReference>
<keyword evidence="4" id="KW-0520">NAD</keyword>
<dbReference type="GO" id="GO:0110051">
    <property type="term" value="P:metabolite repair"/>
    <property type="evidence" value="ECO:0007669"/>
    <property type="project" value="TreeGrafter"/>
</dbReference>
<gene>
    <name evidence="7" type="ORF">UFOPK2907_00511</name>
</gene>
<evidence type="ECO:0000256" key="4">
    <source>
        <dbReference type="ARBA" id="ARBA00023027"/>
    </source>
</evidence>
<keyword evidence="2" id="KW-0067">ATP-binding</keyword>
<name>A0A6J6VD50_9ZZZZ</name>
<dbReference type="InterPro" id="IPR017953">
    <property type="entry name" value="Carbohydrate_kinase_pred_CS"/>
</dbReference>
<dbReference type="Pfam" id="PF01256">
    <property type="entry name" value="Carb_kinase"/>
    <property type="match status" value="1"/>
</dbReference>
<dbReference type="CDD" id="cd01171">
    <property type="entry name" value="YXKO-related"/>
    <property type="match status" value="1"/>
</dbReference>
<dbReference type="HAMAP" id="MF_01965">
    <property type="entry name" value="NADHX_dehydratase"/>
    <property type="match status" value="1"/>
</dbReference>
<proteinExistence type="inferred from homology"/>
<evidence type="ECO:0000259" key="6">
    <source>
        <dbReference type="PROSITE" id="PS51383"/>
    </source>
</evidence>
<dbReference type="Gene3D" id="3.40.1190.20">
    <property type="match status" value="1"/>
</dbReference>
<keyword evidence="1" id="KW-0547">Nucleotide-binding</keyword>
<sequence>MNENLPVTKWSAKECRRALVVPTSLDHKYSHGVIGMITGSAQYPGAAVLTTHAAMATGVGMIRFYPPSEYWEWQALRMIDQLVLARSPEVVIHPGKVSAWLLGSGIPAKGIGGYKTRSRHRDFRKASKQSVPMILDAGALYLSGTFSTPTLITPHVGELADLLNSRGISVTSSAIEGDPKKWLQVAVGVLNVSVLLKGSTTYLADDARVIELPEATPWLATAGTGDVLAGIIGALLATNSVALAHGDITITEIGATGAMIHAMAAYEASAGGPFSASRICDFIPSVVRKLFS</sequence>
<keyword evidence="3" id="KW-0521">NADP</keyword>
<keyword evidence="5" id="KW-0456">Lyase</keyword>
<dbReference type="GO" id="GO:0052855">
    <property type="term" value="F:ADP-dependent NAD(P)H-hydrate dehydratase activity"/>
    <property type="evidence" value="ECO:0007669"/>
    <property type="project" value="TreeGrafter"/>
</dbReference>
<evidence type="ECO:0000256" key="2">
    <source>
        <dbReference type="ARBA" id="ARBA00022840"/>
    </source>
</evidence>
<evidence type="ECO:0000313" key="7">
    <source>
        <dbReference type="EMBL" id="CAB4770282.1"/>
    </source>
</evidence>
<dbReference type="SUPFAM" id="SSF53613">
    <property type="entry name" value="Ribokinase-like"/>
    <property type="match status" value="1"/>
</dbReference>
<dbReference type="PROSITE" id="PS01050">
    <property type="entry name" value="YJEF_C_2"/>
    <property type="match status" value="1"/>
</dbReference>
<evidence type="ECO:0000256" key="5">
    <source>
        <dbReference type="ARBA" id="ARBA00023239"/>
    </source>
</evidence>
<dbReference type="InterPro" id="IPR029056">
    <property type="entry name" value="Ribokinase-like"/>
</dbReference>
<dbReference type="GO" id="GO:0005524">
    <property type="term" value="F:ATP binding"/>
    <property type="evidence" value="ECO:0007669"/>
    <property type="project" value="UniProtKB-KW"/>
</dbReference>
<reference evidence="7" key="1">
    <citation type="submission" date="2020-05" db="EMBL/GenBank/DDBJ databases">
        <authorList>
            <person name="Chiriac C."/>
            <person name="Salcher M."/>
            <person name="Ghai R."/>
            <person name="Kavagutti S V."/>
        </authorList>
    </citation>
    <scope>NUCLEOTIDE SEQUENCE</scope>
</reference>
<dbReference type="PANTHER" id="PTHR12592:SF0">
    <property type="entry name" value="ATP-DEPENDENT (S)-NAD(P)H-HYDRATE DEHYDRATASE"/>
    <property type="match status" value="1"/>
</dbReference>
<dbReference type="GO" id="GO:0052856">
    <property type="term" value="F:NAD(P)HX epimerase activity"/>
    <property type="evidence" value="ECO:0007669"/>
    <property type="project" value="TreeGrafter"/>
</dbReference>
<dbReference type="InterPro" id="IPR000631">
    <property type="entry name" value="CARKD"/>
</dbReference>
<dbReference type="PROSITE" id="PS51383">
    <property type="entry name" value="YJEF_C_3"/>
    <property type="match status" value="1"/>
</dbReference>
<evidence type="ECO:0000256" key="3">
    <source>
        <dbReference type="ARBA" id="ARBA00022857"/>
    </source>
</evidence>
<feature type="domain" description="YjeF C-terminal" evidence="6">
    <location>
        <begin position="11"/>
        <end position="290"/>
    </location>
</feature>
<accession>A0A6J6VD50</accession>
<dbReference type="AlphaFoldDB" id="A0A6J6VD50"/>
<protein>
    <submittedName>
        <fullName evidence="7">Unannotated protein</fullName>
    </submittedName>
</protein>
<dbReference type="PANTHER" id="PTHR12592">
    <property type="entry name" value="ATP-DEPENDENT (S)-NAD(P)H-HYDRATE DEHYDRATASE FAMILY MEMBER"/>
    <property type="match status" value="1"/>
</dbReference>
<evidence type="ECO:0000256" key="1">
    <source>
        <dbReference type="ARBA" id="ARBA00022741"/>
    </source>
</evidence>
<organism evidence="7">
    <name type="scientific">freshwater metagenome</name>
    <dbReference type="NCBI Taxonomy" id="449393"/>
    <lineage>
        <taxon>unclassified sequences</taxon>
        <taxon>metagenomes</taxon>
        <taxon>ecological metagenomes</taxon>
    </lineage>
</organism>